<dbReference type="PANTHER" id="PTHR44757:SF2">
    <property type="entry name" value="BIOFILM ARCHITECTURE MAINTENANCE PROTEIN MBAA"/>
    <property type="match status" value="1"/>
</dbReference>
<feature type="domain" description="PAC" evidence="2">
    <location>
        <begin position="401"/>
        <end position="453"/>
    </location>
</feature>
<dbReference type="Pfam" id="PF13426">
    <property type="entry name" value="PAS_9"/>
    <property type="match status" value="1"/>
</dbReference>
<dbReference type="EMBL" id="JADJNC010000008">
    <property type="protein sequence ID" value="MBK7422561.1"/>
    <property type="molecule type" value="Genomic_DNA"/>
</dbReference>
<dbReference type="NCBIfam" id="TIGR00229">
    <property type="entry name" value="sensory_box"/>
    <property type="match status" value="2"/>
</dbReference>
<dbReference type="InterPro" id="IPR000700">
    <property type="entry name" value="PAS-assoc_C"/>
</dbReference>
<dbReference type="PROSITE" id="PS50113">
    <property type="entry name" value="PAC"/>
    <property type="match status" value="2"/>
</dbReference>
<dbReference type="SMART" id="SM00091">
    <property type="entry name" value="PAS"/>
    <property type="match status" value="3"/>
</dbReference>
<evidence type="ECO:0000259" key="3">
    <source>
        <dbReference type="PROSITE" id="PS50887"/>
    </source>
</evidence>
<dbReference type="InterPro" id="IPR000014">
    <property type="entry name" value="PAS"/>
</dbReference>
<sequence>MIKMDKPAAGSSLQKRAKAGLRRKAVLSPENFANLTPEAAQQMLHELQVYQIELEMQNEKLHQSEVAMDTALSRYFDLYELAPVGYCSISEPGLIIEANLTAATLLGVARGALVRKPFTRFIFKQDRESYNLCRKRLLETGQPQACELRMIRNEDTTFWAHLEATAVQEADGAQFIRVILNDVSARRQVEAALQESRAFNLATLDALDVEIVVLDRDGVIVMANQPWRRFAVENSIKPGKPAAQTGVGVNYLDICQASSTSNPAALKAFVGIRSVLDGRLPGFSMEYPCHSPLEQRWFSMNVTPLGDNVVIAHTNISAHKQVVDALREQEEFFHLIAESIDDFIVVLDLDGRRLYASPSYRQFFGATRDLRGTDSFATIHPEDRERVKQVFRETVQTGIGRQIYYRFLLDDGSSREMESTGSVIRDGEGRIARVLVVSRDITERKQMEDQVRQLAFYDPLTNLPNRRLLNDRLNQTMAASMRSACYGALMFLDLDNFKALNDAHGHAVGDLLLVEVADRLKSCVRGMDTVARFGGDEFVVMISELDVDKSESTLQAGLIAEKIRIALAQPYRLTIKLEGKADTSIEHPCTASIGVALL</sequence>
<dbReference type="PROSITE" id="PS50112">
    <property type="entry name" value="PAS"/>
    <property type="match status" value="1"/>
</dbReference>
<dbReference type="PANTHER" id="PTHR44757">
    <property type="entry name" value="DIGUANYLATE CYCLASE DGCP"/>
    <property type="match status" value="1"/>
</dbReference>
<dbReference type="InterPro" id="IPR001610">
    <property type="entry name" value="PAC"/>
</dbReference>
<organism evidence="4 5">
    <name type="scientific">Candidatus Propionivibrio dominans</name>
    <dbReference type="NCBI Taxonomy" id="2954373"/>
    <lineage>
        <taxon>Bacteria</taxon>
        <taxon>Pseudomonadati</taxon>
        <taxon>Pseudomonadota</taxon>
        <taxon>Betaproteobacteria</taxon>
        <taxon>Rhodocyclales</taxon>
        <taxon>Rhodocyclaceae</taxon>
        <taxon>Propionivibrio</taxon>
    </lineage>
</organism>
<dbReference type="GO" id="GO:0006355">
    <property type="term" value="P:regulation of DNA-templated transcription"/>
    <property type="evidence" value="ECO:0007669"/>
    <property type="project" value="InterPro"/>
</dbReference>
<feature type="domain" description="PAC" evidence="2">
    <location>
        <begin position="144"/>
        <end position="195"/>
    </location>
</feature>
<dbReference type="PROSITE" id="PS50887">
    <property type="entry name" value="GGDEF"/>
    <property type="match status" value="1"/>
</dbReference>
<name>A0A9D7FIK3_9RHOO</name>
<dbReference type="SUPFAM" id="SSF55073">
    <property type="entry name" value="Nucleotide cyclase"/>
    <property type="match status" value="1"/>
</dbReference>
<dbReference type="InterPro" id="IPR043128">
    <property type="entry name" value="Rev_trsase/Diguanyl_cyclase"/>
</dbReference>
<feature type="domain" description="PAS" evidence="1">
    <location>
        <begin position="329"/>
        <end position="398"/>
    </location>
</feature>
<evidence type="ECO:0000313" key="4">
    <source>
        <dbReference type="EMBL" id="MBK7422561.1"/>
    </source>
</evidence>
<proteinExistence type="predicted"/>
<feature type="domain" description="GGDEF" evidence="3">
    <location>
        <begin position="485"/>
        <end position="598"/>
    </location>
</feature>
<dbReference type="Gene3D" id="3.30.450.20">
    <property type="entry name" value="PAS domain"/>
    <property type="match status" value="3"/>
</dbReference>
<dbReference type="Proteomes" id="UP000886602">
    <property type="component" value="Unassembled WGS sequence"/>
</dbReference>
<protein>
    <submittedName>
        <fullName evidence="4">PAS domain S-box protein</fullName>
    </submittedName>
</protein>
<accession>A0A9D7FIK3</accession>
<dbReference type="Gene3D" id="3.30.70.270">
    <property type="match status" value="1"/>
</dbReference>
<dbReference type="Pfam" id="PF00989">
    <property type="entry name" value="PAS"/>
    <property type="match status" value="1"/>
</dbReference>
<dbReference type="CDD" id="cd01949">
    <property type="entry name" value="GGDEF"/>
    <property type="match status" value="1"/>
</dbReference>
<dbReference type="Pfam" id="PF00990">
    <property type="entry name" value="GGDEF"/>
    <property type="match status" value="1"/>
</dbReference>
<dbReference type="InterPro" id="IPR035965">
    <property type="entry name" value="PAS-like_dom_sf"/>
</dbReference>
<evidence type="ECO:0000259" key="2">
    <source>
        <dbReference type="PROSITE" id="PS50113"/>
    </source>
</evidence>
<dbReference type="SMART" id="SM00267">
    <property type="entry name" value="GGDEF"/>
    <property type="match status" value="1"/>
</dbReference>
<evidence type="ECO:0000259" key="1">
    <source>
        <dbReference type="PROSITE" id="PS50112"/>
    </source>
</evidence>
<evidence type="ECO:0000313" key="5">
    <source>
        <dbReference type="Proteomes" id="UP000886602"/>
    </source>
</evidence>
<dbReference type="CDD" id="cd00130">
    <property type="entry name" value="PAS"/>
    <property type="match status" value="2"/>
</dbReference>
<dbReference type="InterPro" id="IPR000160">
    <property type="entry name" value="GGDEF_dom"/>
</dbReference>
<dbReference type="SMART" id="SM00086">
    <property type="entry name" value="PAC"/>
    <property type="match status" value="2"/>
</dbReference>
<reference evidence="4" key="1">
    <citation type="submission" date="2020-10" db="EMBL/GenBank/DDBJ databases">
        <title>Connecting structure to function with the recovery of over 1000 high-quality activated sludge metagenome-assembled genomes encoding full-length rRNA genes using long-read sequencing.</title>
        <authorList>
            <person name="Singleton C.M."/>
            <person name="Petriglieri F."/>
            <person name="Kristensen J.M."/>
            <person name="Kirkegaard R.H."/>
            <person name="Michaelsen T.Y."/>
            <person name="Andersen M.H."/>
            <person name="Karst S.M."/>
            <person name="Dueholm M.S."/>
            <person name="Nielsen P.H."/>
            <person name="Albertsen M."/>
        </authorList>
    </citation>
    <scope>NUCLEOTIDE SEQUENCE</scope>
    <source>
        <strain evidence="4">EsbW_18-Q3-R4-48_MAXAC.044</strain>
    </source>
</reference>
<dbReference type="InterPro" id="IPR029787">
    <property type="entry name" value="Nucleotide_cyclase"/>
</dbReference>
<dbReference type="InterPro" id="IPR052155">
    <property type="entry name" value="Biofilm_reg_signaling"/>
</dbReference>
<gene>
    <name evidence="4" type="ORF">IPJ48_05395</name>
</gene>
<dbReference type="AlphaFoldDB" id="A0A9D7FIK3"/>
<dbReference type="SUPFAM" id="SSF55785">
    <property type="entry name" value="PYP-like sensor domain (PAS domain)"/>
    <property type="match status" value="3"/>
</dbReference>
<comment type="caution">
    <text evidence="4">The sequence shown here is derived from an EMBL/GenBank/DDBJ whole genome shotgun (WGS) entry which is preliminary data.</text>
</comment>
<dbReference type="NCBIfam" id="TIGR00254">
    <property type="entry name" value="GGDEF"/>
    <property type="match status" value="1"/>
</dbReference>
<dbReference type="InterPro" id="IPR013767">
    <property type="entry name" value="PAS_fold"/>
</dbReference>